<accession>A0A813EBX2</accession>
<feature type="compositionally biased region" description="Low complexity" evidence="1">
    <location>
        <begin position="317"/>
        <end position="328"/>
    </location>
</feature>
<evidence type="ECO:0000256" key="1">
    <source>
        <dbReference type="SAM" id="MobiDB-lite"/>
    </source>
</evidence>
<feature type="non-terminal residue" evidence="2">
    <location>
        <position position="1"/>
    </location>
</feature>
<feature type="region of interest" description="Disordered" evidence="1">
    <location>
        <begin position="244"/>
        <end position="272"/>
    </location>
</feature>
<gene>
    <name evidence="2" type="ORF">PGLA1383_LOCUS16170</name>
</gene>
<comment type="caution">
    <text evidence="2">The sequence shown here is derived from an EMBL/GenBank/DDBJ whole genome shotgun (WGS) entry which is preliminary data.</text>
</comment>
<organism evidence="2 3">
    <name type="scientific">Polarella glacialis</name>
    <name type="common">Dinoflagellate</name>
    <dbReference type="NCBI Taxonomy" id="89957"/>
    <lineage>
        <taxon>Eukaryota</taxon>
        <taxon>Sar</taxon>
        <taxon>Alveolata</taxon>
        <taxon>Dinophyceae</taxon>
        <taxon>Suessiales</taxon>
        <taxon>Suessiaceae</taxon>
        <taxon>Polarella</taxon>
    </lineage>
</organism>
<dbReference type="EMBL" id="CAJNNV010009718">
    <property type="protein sequence ID" value="CAE8597736.1"/>
    <property type="molecule type" value="Genomic_DNA"/>
</dbReference>
<dbReference type="Proteomes" id="UP000654075">
    <property type="component" value="Unassembled WGS sequence"/>
</dbReference>
<evidence type="ECO:0000313" key="2">
    <source>
        <dbReference type="EMBL" id="CAE8597736.1"/>
    </source>
</evidence>
<reference evidence="2" key="1">
    <citation type="submission" date="2021-02" db="EMBL/GenBank/DDBJ databases">
        <authorList>
            <person name="Dougan E. K."/>
            <person name="Rhodes N."/>
            <person name="Thang M."/>
            <person name="Chan C."/>
        </authorList>
    </citation>
    <scope>NUCLEOTIDE SEQUENCE</scope>
</reference>
<sequence length="408" mass="43409">RSITMAMQLLPRSQERRSRRGGIAMLAGLALVSAVALSPLAAAFASPSSASRRSLGAAAVAAVLTFVKPQEALAQSANIASKDLDVEGFQDPPEVVEARTKALALERIRQDELYKEFRGWFAEFAKDGQTFDLRVELLTRMQKQILAERTLPQGVTRTDVVKGVKAVKFNIGCIKAKTKSDEDCKRLEKAFNKMLAAIDKAAATKDQWLLGTAIAAGQLPEEAAQEGVPGISQKELDSLAVAEEGGALRSSSPIGSGLRKAKRSRLSVGDGPAGAAAKAAELFGTESMAPFTPPARTSGLSQQESIAPRTPTKNGGLSQQELDDLSSSCQAQTAPASRSPQSPAVRSRRCSRLTVQADENSCNQLDENTSPSKPNKNCCAKMAPGSPMSPCRSSQRPRQLPLSPVRLN</sequence>
<feature type="region of interest" description="Disordered" evidence="1">
    <location>
        <begin position="288"/>
        <end position="408"/>
    </location>
</feature>
<dbReference type="AlphaFoldDB" id="A0A813EBX2"/>
<feature type="compositionally biased region" description="Polar residues" evidence="1">
    <location>
        <begin position="353"/>
        <end position="375"/>
    </location>
</feature>
<proteinExistence type="predicted"/>
<evidence type="ECO:0000313" key="3">
    <source>
        <dbReference type="Proteomes" id="UP000654075"/>
    </source>
</evidence>
<keyword evidence="3" id="KW-1185">Reference proteome</keyword>
<protein>
    <submittedName>
        <fullName evidence="2">Uncharacterized protein</fullName>
    </submittedName>
</protein>
<feature type="compositionally biased region" description="Polar residues" evidence="1">
    <location>
        <begin position="329"/>
        <end position="344"/>
    </location>
</feature>
<name>A0A813EBX2_POLGL</name>
<feature type="compositionally biased region" description="Polar residues" evidence="1">
    <location>
        <begin position="298"/>
        <end position="316"/>
    </location>
</feature>